<feature type="domain" description="Penicillin-binding protein transpeptidase" evidence="5">
    <location>
        <begin position="278"/>
        <end position="575"/>
    </location>
</feature>
<dbReference type="AlphaFoldDB" id="A0A1C4GZY4"/>
<feature type="domain" description="Penicillin-binding protein dimerisation" evidence="6">
    <location>
        <begin position="60"/>
        <end position="233"/>
    </location>
</feature>
<comment type="subcellular location">
    <subcellularLocation>
        <location evidence="1">Membrane</location>
    </subcellularLocation>
</comment>
<dbReference type="RefSeq" id="WP_091847044.1">
    <property type="nucleotide sequence ID" value="NZ_FMBL01000001.1"/>
</dbReference>
<dbReference type="GO" id="GO:0005886">
    <property type="term" value="C:plasma membrane"/>
    <property type="evidence" value="ECO:0007669"/>
    <property type="project" value="TreeGrafter"/>
</dbReference>
<proteinExistence type="inferred from homology"/>
<accession>A0A1C4GZY4</accession>
<dbReference type="InterPro" id="IPR005311">
    <property type="entry name" value="PBP_dimer"/>
</dbReference>
<gene>
    <name evidence="7" type="ORF">GA0061077_0158</name>
</gene>
<comment type="similarity">
    <text evidence="2">Belongs to the transpeptidase family.</text>
</comment>
<evidence type="ECO:0000256" key="2">
    <source>
        <dbReference type="ARBA" id="ARBA00007171"/>
    </source>
</evidence>
<evidence type="ECO:0000313" key="8">
    <source>
        <dbReference type="Proteomes" id="UP000242610"/>
    </source>
</evidence>
<organism evidence="7 8">
    <name type="scientific">Bifidobacterium commune</name>
    <dbReference type="NCBI Taxonomy" id="1505727"/>
    <lineage>
        <taxon>Bacteria</taxon>
        <taxon>Bacillati</taxon>
        <taxon>Actinomycetota</taxon>
        <taxon>Actinomycetes</taxon>
        <taxon>Bifidobacteriales</taxon>
        <taxon>Bifidobacteriaceae</taxon>
        <taxon>Bifidobacterium</taxon>
    </lineage>
</organism>
<evidence type="ECO:0000256" key="4">
    <source>
        <dbReference type="SAM" id="Phobius"/>
    </source>
</evidence>
<keyword evidence="4" id="KW-1133">Transmembrane helix</keyword>
<keyword evidence="7" id="KW-0131">Cell cycle</keyword>
<dbReference type="InterPro" id="IPR036138">
    <property type="entry name" value="PBP_dimer_sf"/>
</dbReference>
<dbReference type="GO" id="GO:0051301">
    <property type="term" value="P:cell division"/>
    <property type="evidence" value="ECO:0007669"/>
    <property type="project" value="UniProtKB-KW"/>
</dbReference>
<dbReference type="InterPro" id="IPR050515">
    <property type="entry name" value="Beta-lactam/transpept"/>
</dbReference>
<evidence type="ECO:0000256" key="1">
    <source>
        <dbReference type="ARBA" id="ARBA00004370"/>
    </source>
</evidence>
<dbReference type="GO" id="GO:0071555">
    <property type="term" value="P:cell wall organization"/>
    <property type="evidence" value="ECO:0007669"/>
    <property type="project" value="TreeGrafter"/>
</dbReference>
<evidence type="ECO:0000256" key="3">
    <source>
        <dbReference type="ARBA" id="ARBA00023136"/>
    </source>
</evidence>
<dbReference type="Gene3D" id="3.40.710.10">
    <property type="entry name" value="DD-peptidase/beta-lactamase superfamily"/>
    <property type="match status" value="1"/>
</dbReference>
<feature type="transmembrane region" description="Helical" evidence="4">
    <location>
        <begin position="13"/>
        <end position="36"/>
    </location>
</feature>
<name>A0A1C4GZY4_9BIFI</name>
<dbReference type="GO" id="GO:0008658">
    <property type="term" value="F:penicillin binding"/>
    <property type="evidence" value="ECO:0007669"/>
    <property type="project" value="InterPro"/>
</dbReference>
<dbReference type="SUPFAM" id="SSF56519">
    <property type="entry name" value="Penicillin binding protein dimerisation domain"/>
    <property type="match status" value="1"/>
</dbReference>
<dbReference type="Pfam" id="PF00905">
    <property type="entry name" value="Transpeptidase"/>
    <property type="match status" value="1"/>
</dbReference>
<protein>
    <submittedName>
        <fullName evidence="7">Cell division protein FtsI (Penicillin-binding protein 3)</fullName>
    </submittedName>
</protein>
<dbReference type="Gene3D" id="3.30.450.330">
    <property type="match status" value="1"/>
</dbReference>
<keyword evidence="4" id="KW-0812">Transmembrane</keyword>
<dbReference type="Pfam" id="PF03717">
    <property type="entry name" value="PBP_dimer"/>
    <property type="match status" value="1"/>
</dbReference>
<evidence type="ECO:0000259" key="5">
    <source>
        <dbReference type="Pfam" id="PF00905"/>
    </source>
</evidence>
<dbReference type="InterPro" id="IPR001460">
    <property type="entry name" value="PCN-bd_Tpept"/>
</dbReference>
<reference evidence="8" key="1">
    <citation type="submission" date="2016-08" db="EMBL/GenBank/DDBJ databases">
        <authorList>
            <person name="Varghese N."/>
            <person name="Submissions Spin"/>
        </authorList>
    </citation>
    <scope>NUCLEOTIDE SEQUENCE [LARGE SCALE GENOMIC DNA]</scope>
    <source>
        <strain evidence="8">R-52791</strain>
    </source>
</reference>
<keyword evidence="3 4" id="KW-0472">Membrane</keyword>
<dbReference type="PANTHER" id="PTHR30627">
    <property type="entry name" value="PEPTIDOGLYCAN D,D-TRANSPEPTIDASE"/>
    <property type="match status" value="1"/>
</dbReference>
<dbReference type="InterPro" id="IPR012338">
    <property type="entry name" value="Beta-lactam/transpept-like"/>
</dbReference>
<keyword evidence="7" id="KW-0132">Cell division</keyword>
<dbReference type="PANTHER" id="PTHR30627:SF1">
    <property type="entry name" value="PEPTIDOGLYCAN D,D-TRANSPEPTIDASE FTSI"/>
    <property type="match status" value="1"/>
</dbReference>
<dbReference type="SUPFAM" id="SSF56601">
    <property type="entry name" value="beta-lactamase/transpeptidase-like"/>
    <property type="match status" value="1"/>
</dbReference>
<evidence type="ECO:0000313" key="7">
    <source>
        <dbReference type="EMBL" id="SCC78225.1"/>
    </source>
</evidence>
<dbReference type="STRING" id="1505727.GA0061077_0158"/>
<sequence length="599" mass="63793">MRTPTGKAKVGQFVSRCIAIGSVIAIVFVVCFGQLINLQLLNGRWMAEAAAAGRTLQVPVHAMRGKILDANGAVLAQSVERYTIIGDPEAAQAYEPLCNKQVSNNCIQPKSQGGRTLGVVGAAQVARLIAPILGMDAKEVGGKLAGSGRYAVLKKNVEPADKRKLDKLGLGGIVYGELCQNRAYSDGNLLGAFLGGVDDKTNGASGMEQLENKALSGSDGYKVYQQGNNGVEIPDTLTDSKAARNGSDVKLTIDADVDWFVKKVLTDGKSRFGADWAVACVMDVQTHQIIALEDSDNILAGSDQAKLSVSRAVSETFEPGSIGKTFTVAGLMQHGVHQLGDRFQVPDHLDKNKQQYRDSDDHPISNWTLAGIFAQSSNVGMLMASDNYRDEDRYDMLTKFGIGQSTGLNLPGESSGTLTTPKVWDGRTRDTVLFGQGYSTSIIQLTNAVATVADGGVYRKPSIIVSRTDSDGHVINEPQDQGTRILDPNVNAQLMNAMESAADHYQQTVGVNGYRVAGKSGTAQVAGSGGRLTGIVGDWTGILPADNPRFVVTVAMKNPQGTYGGITSGTLFKQIGEFLMQKYEVPASSPRTDAIPVSW</sequence>
<dbReference type="EMBL" id="FMBL01000001">
    <property type="protein sequence ID" value="SCC78225.1"/>
    <property type="molecule type" value="Genomic_DNA"/>
</dbReference>
<dbReference type="Proteomes" id="UP000242610">
    <property type="component" value="Unassembled WGS sequence"/>
</dbReference>
<keyword evidence="8" id="KW-1185">Reference proteome</keyword>
<dbReference type="OrthoDB" id="9789078at2"/>
<dbReference type="Gene3D" id="3.90.1310.10">
    <property type="entry name" value="Penicillin-binding protein 2a (Domain 2)"/>
    <property type="match status" value="1"/>
</dbReference>
<evidence type="ECO:0000259" key="6">
    <source>
        <dbReference type="Pfam" id="PF03717"/>
    </source>
</evidence>